<sequence>MSEQLSHEEKRERLYEIIKKNDTAMMTTLSGDKLVSRPMAYQEAEEDGNLWFITMRDTEKADELLADPRVNVAFSKEGYVSISGTAQLVDDLELKKKYWNKAMEAFLDTTYDDPNVVLIRVEAESAEYWGTDQKAKTFVEGLKKLVSTDRSNDSETNQTLDL</sequence>
<dbReference type="PANTHER" id="PTHR34818">
    <property type="entry name" value="PROTEIN BLI-3"/>
    <property type="match status" value="1"/>
</dbReference>
<dbReference type="InterPro" id="IPR052917">
    <property type="entry name" value="Stress-Dev_Protein"/>
</dbReference>
<dbReference type="InterPro" id="IPR012349">
    <property type="entry name" value="Split_barrel_FMN-bd"/>
</dbReference>
<gene>
    <name evidence="2" type="ORF">ERX29_01735</name>
</gene>
<evidence type="ECO:0000313" key="2">
    <source>
        <dbReference type="EMBL" id="TDM12749.1"/>
    </source>
</evidence>
<proteinExistence type="predicted"/>
<dbReference type="SUPFAM" id="SSF50475">
    <property type="entry name" value="FMN-binding split barrel"/>
    <property type="match status" value="1"/>
</dbReference>
<evidence type="ECO:0000313" key="3">
    <source>
        <dbReference type="Proteomes" id="UP000294802"/>
    </source>
</evidence>
<name>A0A4R6BWN8_9STAP</name>
<dbReference type="OrthoDB" id="9795235at2"/>
<accession>A0A4R6BWN8</accession>
<dbReference type="RefSeq" id="WP_133442964.1">
    <property type="nucleotide sequence ID" value="NZ_SCWB01000002.1"/>
</dbReference>
<dbReference type="AlphaFoldDB" id="A0A4R6BWN8"/>
<comment type="caution">
    <text evidence="2">The sequence shown here is derived from an EMBL/GenBank/DDBJ whole genome shotgun (WGS) entry which is preliminary data.</text>
</comment>
<dbReference type="Pfam" id="PF16242">
    <property type="entry name" value="Pyrid_ox_like"/>
    <property type="match status" value="1"/>
</dbReference>
<reference evidence="2 3" key="1">
    <citation type="submission" date="2019-01" db="EMBL/GenBank/DDBJ databases">
        <title>Draft genome sequences of the type strains of six Macrococcus species.</title>
        <authorList>
            <person name="Mazhar S."/>
            <person name="Altermann E."/>
            <person name="Hill C."/>
            <person name="Mcauliffe O."/>
        </authorList>
    </citation>
    <scope>NUCLEOTIDE SEQUENCE [LARGE SCALE GENOMIC DNA]</scope>
    <source>
        <strain evidence="2 3">CCM4815</strain>
    </source>
</reference>
<dbReference type="InterPro" id="IPR038725">
    <property type="entry name" value="YdaG_split_barrel_FMN-bd"/>
</dbReference>
<evidence type="ECO:0000259" key="1">
    <source>
        <dbReference type="Pfam" id="PF16242"/>
    </source>
</evidence>
<organism evidence="2 3">
    <name type="scientific">Macrococcus lamae</name>
    <dbReference type="NCBI Taxonomy" id="198484"/>
    <lineage>
        <taxon>Bacteria</taxon>
        <taxon>Bacillati</taxon>
        <taxon>Bacillota</taxon>
        <taxon>Bacilli</taxon>
        <taxon>Bacillales</taxon>
        <taxon>Staphylococcaceae</taxon>
        <taxon>Macrococcus</taxon>
    </lineage>
</organism>
<feature type="domain" description="General stress protein FMN-binding split barrel" evidence="1">
    <location>
        <begin position="10"/>
        <end position="148"/>
    </location>
</feature>
<dbReference type="PANTHER" id="PTHR34818:SF1">
    <property type="entry name" value="PROTEIN BLI-3"/>
    <property type="match status" value="1"/>
</dbReference>
<protein>
    <submittedName>
        <fullName evidence="2">General stress protein</fullName>
    </submittedName>
</protein>
<dbReference type="EMBL" id="SCWB01000002">
    <property type="protein sequence ID" value="TDM12749.1"/>
    <property type="molecule type" value="Genomic_DNA"/>
</dbReference>
<keyword evidence="3" id="KW-1185">Reference proteome</keyword>
<dbReference type="Proteomes" id="UP000294802">
    <property type="component" value="Unassembled WGS sequence"/>
</dbReference>
<dbReference type="Gene3D" id="2.30.110.10">
    <property type="entry name" value="Electron Transport, Fmn-binding Protein, Chain A"/>
    <property type="match status" value="1"/>
</dbReference>